<dbReference type="InterPro" id="IPR029044">
    <property type="entry name" value="Nucleotide-diphossugar_trans"/>
</dbReference>
<dbReference type="InterPro" id="IPR036425">
    <property type="entry name" value="MoaB/Mog-like_dom_sf"/>
</dbReference>
<dbReference type="SUPFAM" id="SSF53218">
    <property type="entry name" value="Molybdenum cofactor biosynthesis proteins"/>
    <property type="match status" value="1"/>
</dbReference>
<dbReference type="PIRSF" id="PIRSF036626">
    <property type="entry name" value="MPTBd_MobAlike"/>
    <property type="match status" value="1"/>
</dbReference>
<gene>
    <name evidence="3" type="ORF">KAJ83_00035</name>
</gene>
<dbReference type="SMART" id="SM00852">
    <property type="entry name" value="MoCF_biosynth"/>
    <property type="match status" value="1"/>
</dbReference>
<dbReference type="Pfam" id="PF12804">
    <property type="entry name" value="NTP_transf_3"/>
    <property type="match status" value="1"/>
</dbReference>
<proteinExistence type="predicted"/>
<feature type="domain" description="MoaB/Mog" evidence="2">
    <location>
        <begin position="171"/>
        <end position="303"/>
    </location>
</feature>
<evidence type="ECO:0000256" key="1">
    <source>
        <dbReference type="ARBA" id="ARBA00022842"/>
    </source>
</evidence>
<dbReference type="InterPro" id="IPR001453">
    <property type="entry name" value="MoaB/Mog_dom"/>
</dbReference>
<dbReference type="Gene3D" id="3.40.980.10">
    <property type="entry name" value="MoaB/Mog-like domain"/>
    <property type="match status" value="1"/>
</dbReference>
<dbReference type="GO" id="GO:0016779">
    <property type="term" value="F:nucleotidyltransferase activity"/>
    <property type="evidence" value="ECO:0007669"/>
    <property type="project" value="UniProtKB-ARBA"/>
</dbReference>
<dbReference type="PANTHER" id="PTHR43777">
    <property type="entry name" value="MOLYBDENUM COFACTOR CYTIDYLYLTRANSFERASE"/>
    <property type="match status" value="1"/>
</dbReference>
<evidence type="ECO:0000313" key="3">
    <source>
        <dbReference type="EMBL" id="MBP5855382.1"/>
    </source>
</evidence>
<dbReference type="SUPFAM" id="SSF53448">
    <property type="entry name" value="Nucleotide-diphospho-sugar transferases"/>
    <property type="match status" value="1"/>
</dbReference>
<sequence>MRFGPTPLDQAVGAILAHSQTVDGTRFKKGRTLSAADVAALRADGRDHVVTARLDPGDVHEDEAAGRIARAACGANLTAAAPFTGRANLIVKTRGVLVMERARLDAINLIDEAVTIATLPAFEIVEAKQMAATIKIIPFAAPEAAVTEAERLAAENGPLMRVAPLVEKRVALIQTRLPETKASVLDKTVPVMTRRLATLGSRMVSEARVPHEIQALAGELDAAADASDIVVAVGASAIVDRGDVIPAAIQAAGGKLTHFGMPVDPGNLLLLGELKGKPVIGAPGCVRSPKPNGFDWVLSRLCADVPVTRTDIMRMGDGGLLKEIPSRPQPRAEEAPVDTGAKRAPRIAGLLLAAGQSRRMGETNKLLAEVAGRPMVAHAAEALAHSDIDGLTVVTGHEPEGVRAAVASCEAAFVHNPDYDQGLSASLKRGIAALPEAVDGVVVCLGDMPRVTHRAIDRLIAAFDPTEGRAICVPTYRGKRGNPVLFARRFFAEMQDLAGDAGAKTLIGAYEDQVVEVEMDDDSVLNDIDTPEALARARDT</sequence>
<reference evidence="3" key="1">
    <citation type="submission" date="2021-04" db="EMBL/GenBank/DDBJ databases">
        <authorList>
            <person name="Zhang D.-C."/>
        </authorList>
    </citation>
    <scope>NUCLEOTIDE SEQUENCE</scope>
    <source>
        <strain evidence="3">CGMCC 1.15697</strain>
    </source>
</reference>
<dbReference type="Gene3D" id="3.90.550.10">
    <property type="entry name" value="Spore Coat Polysaccharide Biosynthesis Protein SpsA, Chain A"/>
    <property type="match status" value="1"/>
</dbReference>
<organism evidence="3 4">
    <name type="scientific">Marivibrio halodurans</name>
    <dbReference type="NCBI Taxonomy" id="2039722"/>
    <lineage>
        <taxon>Bacteria</taxon>
        <taxon>Pseudomonadati</taxon>
        <taxon>Pseudomonadota</taxon>
        <taxon>Alphaproteobacteria</taxon>
        <taxon>Rhodospirillales</taxon>
        <taxon>Rhodospirillaceae</taxon>
        <taxon>Marivibrio</taxon>
    </lineage>
</organism>
<protein>
    <submittedName>
        <fullName evidence="3">Molybdopterin-binding/glycosyltransferase family 2 protein</fullName>
    </submittedName>
</protein>
<dbReference type="InterPro" id="IPR025877">
    <property type="entry name" value="MobA-like_NTP_Trfase"/>
</dbReference>
<comment type="caution">
    <text evidence="3">The sequence shown here is derived from an EMBL/GenBank/DDBJ whole genome shotgun (WGS) entry which is preliminary data.</text>
</comment>
<keyword evidence="1" id="KW-0460">Magnesium</keyword>
<evidence type="ECO:0000259" key="2">
    <source>
        <dbReference type="SMART" id="SM00852"/>
    </source>
</evidence>
<name>A0A8J7S495_9PROT</name>
<dbReference type="PANTHER" id="PTHR43777:SF1">
    <property type="entry name" value="MOLYBDENUM COFACTOR CYTIDYLYLTRANSFERASE"/>
    <property type="match status" value="1"/>
</dbReference>
<accession>A0A8J7S495</accession>
<dbReference type="Pfam" id="PF00994">
    <property type="entry name" value="MoCF_biosynth"/>
    <property type="match status" value="1"/>
</dbReference>
<dbReference type="EMBL" id="JAGMWN010000001">
    <property type="protein sequence ID" value="MBP5855382.1"/>
    <property type="molecule type" value="Genomic_DNA"/>
</dbReference>
<dbReference type="AlphaFoldDB" id="A0A8J7S495"/>
<keyword evidence="4" id="KW-1185">Reference proteome</keyword>
<dbReference type="CDD" id="cd03522">
    <property type="entry name" value="MoeA_like"/>
    <property type="match status" value="1"/>
</dbReference>
<dbReference type="Proteomes" id="UP000672602">
    <property type="component" value="Unassembled WGS sequence"/>
</dbReference>
<dbReference type="CDD" id="cd04182">
    <property type="entry name" value="GT_2_like_f"/>
    <property type="match status" value="1"/>
</dbReference>
<evidence type="ECO:0000313" key="4">
    <source>
        <dbReference type="Proteomes" id="UP000672602"/>
    </source>
</evidence>
<dbReference type="RefSeq" id="WP_210679977.1">
    <property type="nucleotide sequence ID" value="NZ_JAGMWN010000001.1"/>
</dbReference>
<dbReference type="InterPro" id="IPR012184">
    <property type="entry name" value="Bifunc_Mopterin-bd"/>
</dbReference>